<sequence length="83" mass="9166">MRCHAHCGILEKKTKSKISKASSSAFVVSFVVTCSPRFTLFQCFCFVAAFTLSLVHIDDFLVAMISDKAVTLTGDELSYQYSS</sequence>
<dbReference type="EMBL" id="BPLR01018516">
    <property type="protein sequence ID" value="GIZ00207.1"/>
    <property type="molecule type" value="Genomic_DNA"/>
</dbReference>
<proteinExistence type="predicted"/>
<name>A0AAV4XYK1_CAEEX</name>
<evidence type="ECO:0000313" key="2">
    <source>
        <dbReference type="Proteomes" id="UP001054945"/>
    </source>
</evidence>
<dbReference type="AlphaFoldDB" id="A0AAV4XYK1"/>
<dbReference type="Proteomes" id="UP001054945">
    <property type="component" value="Unassembled WGS sequence"/>
</dbReference>
<gene>
    <name evidence="1" type="ORF">CEXT_281511</name>
</gene>
<evidence type="ECO:0000313" key="1">
    <source>
        <dbReference type="EMBL" id="GIZ00207.1"/>
    </source>
</evidence>
<reference evidence="1 2" key="1">
    <citation type="submission" date="2021-06" db="EMBL/GenBank/DDBJ databases">
        <title>Caerostris extrusa draft genome.</title>
        <authorList>
            <person name="Kono N."/>
            <person name="Arakawa K."/>
        </authorList>
    </citation>
    <scope>NUCLEOTIDE SEQUENCE [LARGE SCALE GENOMIC DNA]</scope>
</reference>
<accession>A0AAV4XYK1</accession>
<protein>
    <submittedName>
        <fullName evidence="1">Uncharacterized protein</fullName>
    </submittedName>
</protein>
<keyword evidence="2" id="KW-1185">Reference proteome</keyword>
<organism evidence="1 2">
    <name type="scientific">Caerostris extrusa</name>
    <name type="common">Bark spider</name>
    <name type="synonym">Caerostris bankana</name>
    <dbReference type="NCBI Taxonomy" id="172846"/>
    <lineage>
        <taxon>Eukaryota</taxon>
        <taxon>Metazoa</taxon>
        <taxon>Ecdysozoa</taxon>
        <taxon>Arthropoda</taxon>
        <taxon>Chelicerata</taxon>
        <taxon>Arachnida</taxon>
        <taxon>Araneae</taxon>
        <taxon>Araneomorphae</taxon>
        <taxon>Entelegynae</taxon>
        <taxon>Araneoidea</taxon>
        <taxon>Araneidae</taxon>
        <taxon>Caerostris</taxon>
    </lineage>
</organism>
<comment type="caution">
    <text evidence="1">The sequence shown here is derived from an EMBL/GenBank/DDBJ whole genome shotgun (WGS) entry which is preliminary data.</text>
</comment>